<accession>A0ACC3APG1</accession>
<organism evidence="1 2">
    <name type="scientific">Aspergillus melleus</name>
    <dbReference type="NCBI Taxonomy" id="138277"/>
    <lineage>
        <taxon>Eukaryota</taxon>
        <taxon>Fungi</taxon>
        <taxon>Dikarya</taxon>
        <taxon>Ascomycota</taxon>
        <taxon>Pezizomycotina</taxon>
        <taxon>Eurotiomycetes</taxon>
        <taxon>Eurotiomycetidae</taxon>
        <taxon>Eurotiales</taxon>
        <taxon>Aspergillaceae</taxon>
        <taxon>Aspergillus</taxon>
        <taxon>Aspergillus subgen. Circumdati</taxon>
    </lineage>
</organism>
<reference evidence="1 2" key="1">
    <citation type="journal article" date="2023" name="ACS Omega">
        <title>Identification of the Neoaspergillic Acid Biosynthesis Gene Cluster by Establishing an In Vitro CRISPR-Ribonucleoprotein Genetic System in Aspergillus melleus.</title>
        <authorList>
            <person name="Yuan B."/>
            <person name="Grau M.F."/>
            <person name="Murata R.M."/>
            <person name="Torok T."/>
            <person name="Venkateswaran K."/>
            <person name="Stajich J.E."/>
            <person name="Wang C.C.C."/>
        </authorList>
    </citation>
    <scope>NUCLEOTIDE SEQUENCE [LARGE SCALE GENOMIC DNA]</scope>
    <source>
        <strain evidence="1 2">IMV 1140</strain>
    </source>
</reference>
<sequence length="454" mass="51892">MRPVVQEGGKENLVFVHISRPDDLKAKGTRRTIRRHAMREIGKSRRSRKRPQTWELSLKDEVLDDDRGSTSSSQDELAPYSSRKPIVFDPYNASYYPIRLDDRIKQLIHFMSADSDYVFRPFRAIWFSMAMTDASAFLVSLANAAMFLDQIHQRKAYQYEKSVECLTFYGKCVKECEEDTTDFTRPFRFSFHVEDLSPRFAGFDPDVIKLFDSECEEIYTAPFLRYLVSDITLHHPVFEDVGTAFEKVAIGVKYLNDNAHQPPGYWKNEESVLAIKLFGPVTHFLLSMNRPVYLTPTTSRSTKNEPPSSDDGNEVNTAKSAELTKEMIRLSILIMLATIKNDKFQLAAREATFLREKLSVVIDCLRDIQSASTSLWKVQLWALVIVSLVEMSDPISVPGEAGYINDICRLMELLCMMTGREAVGLVKDILWVNSIWDSVTVDDLVSQIDGHLYS</sequence>
<gene>
    <name evidence="1" type="ORF">N8T08_001170</name>
</gene>
<keyword evidence="2" id="KW-1185">Reference proteome</keyword>
<dbReference type="Proteomes" id="UP001177260">
    <property type="component" value="Unassembled WGS sequence"/>
</dbReference>
<name>A0ACC3APG1_9EURO</name>
<evidence type="ECO:0000313" key="1">
    <source>
        <dbReference type="EMBL" id="KAK1139240.1"/>
    </source>
</evidence>
<proteinExistence type="predicted"/>
<evidence type="ECO:0000313" key="2">
    <source>
        <dbReference type="Proteomes" id="UP001177260"/>
    </source>
</evidence>
<dbReference type="EMBL" id="JAOPJF010000113">
    <property type="protein sequence ID" value="KAK1139240.1"/>
    <property type="molecule type" value="Genomic_DNA"/>
</dbReference>
<comment type="caution">
    <text evidence="1">The sequence shown here is derived from an EMBL/GenBank/DDBJ whole genome shotgun (WGS) entry which is preliminary data.</text>
</comment>
<protein>
    <submittedName>
        <fullName evidence="1">Uncharacterized protein</fullName>
    </submittedName>
</protein>